<dbReference type="EMBL" id="CM046398">
    <property type="protein sequence ID" value="KAI8533034.1"/>
    <property type="molecule type" value="Genomic_DNA"/>
</dbReference>
<accession>A0ACC0LXI8</accession>
<organism evidence="1 2">
    <name type="scientific">Rhododendron molle</name>
    <name type="common">Chinese azalea</name>
    <name type="synonym">Azalea mollis</name>
    <dbReference type="NCBI Taxonomy" id="49168"/>
    <lineage>
        <taxon>Eukaryota</taxon>
        <taxon>Viridiplantae</taxon>
        <taxon>Streptophyta</taxon>
        <taxon>Embryophyta</taxon>
        <taxon>Tracheophyta</taxon>
        <taxon>Spermatophyta</taxon>
        <taxon>Magnoliopsida</taxon>
        <taxon>eudicotyledons</taxon>
        <taxon>Gunneridae</taxon>
        <taxon>Pentapetalae</taxon>
        <taxon>asterids</taxon>
        <taxon>Ericales</taxon>
        <taxon>Ericaceae</taxon>
        <taxon>Ericoideae</taxon>
        <taxon>Rhodoreae</taxon>
        <taxon>Rhododendron</taxon>
    </lineage>
</organism>
<name>A0ACC0LXI8_RHOML</name>
<comment type="caution">
    <text evidence="1">The sequence shown here is derived from an EMBL/GenBank/DDBJ whole genome shotgun (WGS) entry which is preliminary data.</text>
</comment>
<dbReference type="Proteomes" id="UP001062846">
    <property type="component" value="Chromosome 11"/>
</dbReference>
<sequence length="84" mass="9617">MISKISGFLRNVPNPVGMFQTLLECFGSLRNLPDYNGSLRTPRDTFGSYRKLPIHEASRFLHLSLTLHNYVELSCNVSRSLELF</sequence>
<evidence type="ECO:0000313" key="2">
    <source>
        <dbReference type="Proteomes" id="UP001062846"/>
    </source>
</evidence>
<gene>
    <name evidence="1" type="ORF">RHMOL_Rhmol11G0264800</name>
</gene>
<protein>
    <submittedName>
        <fullName evidence="1">Uncharacterized protein</fullName>
    </submittedName>
</protein>
<keyword evidence="2" id="KW-1185">Reference proteome</keyword>
<proteinExistence type="predicted"/>
<reference evidence="1" key="1">
    <citation type="submission" date="2022-02" db="EMBL/GenBank/DDBJ databases">
        <title>Plant Genome Project.</title>
        <authorList>
            <person name="Zhang R.-G."/>
        </authorList>
    </citation>
    <scope>NUCLEOTIDE SEQUENCE</scope>
    <source>
        <strain evidence="1">AT1</strain>
    </source>
</reference>
<evidence type="ECO:0000313" key="1">
    <source>
        <dbReference type="EMBL" id="KAI8533034.1"/>
    </source>
</evidence>